<protein>
    <submittedName>
        <fullName evidence="2">SAM domain-containing protein</fullName>
    </submittedName>
</protein>
<evidence type="ECO:0000313" key="2">
    <source>
        <dbReference type="WBParaSite" id="maker-uti_cns_0018581-snap-gene-0.2-mRNA-1"/>
    </source>
</evidence>
<proteinExistence type="predicted"/>
<dbReference type="Pfam" id="PF00536">
    <property type="entry name" value="SAM_1"/>
    <property type="match status" value="1"/>
</dbReference>
<dbReference type="AlphaFoldDB" id="A0A1I8IX94"/>
<dbReference type="PANTHER" id="PTHR12587:SF14">
    <property type="entry name" value="AT31531P"/>
    <property type="match status" value="1"/>
</dbReference>
<dbReference type="SUPFAM" id="SSF47769">
    <property type="entry name" value="SAM/Pointed domain"/>
    <property type="match status" value="3"/>
</dbReference>
<reference evidence="2" key="1">
    <citation type="submission" date="2016-11" db="UniProtKB">
        <authorList>
            <consortium name="WormBaseParasite"/>
        </authorList>
    </citation>
    <scope>IDENTIFICATION</scope>
</reference>
<dbReference type="Pfam" id="PF07647">
    <property type="entry name" value="SAM_2"/>
    <property type="match status" value="1"/>
</dbReference>
<dbReference type="SMART" id="SM00454">
    <property type="entry name" value="SAM"/>
    <property type="match status" value="3"/>
</dbReference>
<dbReference type="InterPro" id="IPR013761">
    <property type="entry name" value="SAM/pointed_sf"/>
</dbReference>
<dbReference type="WBParaSite" id="maker-uti_cns_0018581-snap-gene-0.2-mRNA-1">
    <property type="protein sequence ID" value="maker-uti_cns_0018581-snap-gene-0.2-mRNA-1"/>
    <property type="gene ID" value="maker-uti_cns_0018581-snap-gene-0.2"/>
</dbReference>
<organism evidence="1 2">
    <name type="scientific">Macrostomum lignano</name>
    <dbReference type="NCBI Taxonomy" id="282301"/>
    <lineage>
        <taxon>Eukaryota</taxon>
        <taxon>Metazoa</taxon>
        <taxon>Spiralia</taxon>
        <taxon>Lophotrochozoa</taxon>
        <taxon>Platyhelminthes</taxon>
        <taxon>Rhabditophora</taxon>
        <taxon>Macrostomorpha</taxon>
        <taxon>Macrostomida</taxon>
        <taxon>Macrostomidae</taxon>
        <taxon>Macrostomum</taxon>
    </lineage>
</organism>
<dbReference type="InterPro" id="IPR029515">
    <property type="entry name" value="Liprin"/>
</dbReference>
<dbReference type="GO" id="GO:0007528">
    <property type="term" value="P:neuromuscular junction development"/>
    <property type="evidence" value="ECO:0007669"/>
    <property type="project" value="TreeGrafter"/>
</dbReference>
<dbReference type="GO" id="GO:0048786">
    <property type="term" value="C:presynaptic active zone"/>
    <property type="evidence" value="ECO:0007669"/>
    <property type="project" value="TreeGrafter"/>
</dbReference>
<keyword evidence="1" id="KW-1185">Reference proteome</keyword>
<dbReference type="STRING" id="282301.A0A1I8IX94"/>
<dbReference type="Proteomes" id="UP000095280">
    <property type="component" value="Unplaced"/>
</dbReference>
<evidence type="ECO:0000313" key="1">
    <source>
        <dbReference type="Proteomes" id="UP000095280"/>
    </source>
</evidence>
<dbReference type="InterPro" id="IPR001660">
    <property type="entry name" value="SAM"/>
</dbReference>
<dbReference type="OrthoDB" id="6516566at2759"/>
<dbReference type="PROSITE" id="PS50105">
    <property type="entry name" value="SAM_DOMAIN"/>
    <property type="match status" value="1"/>
</dbReference>
<dbReference type="PANTHER" id="PTHR12587">
    <property type="entry name" value="LAR INTERACTING PROTEIN LIP -RELATED PROTEIN"/>
    <property type="match status" value="1"/>
</dbReference>
<sequence>MATGSASAQQFYNGSASNNSYLTSTLEDLMSDSLDEMAPSTMSAGLPSGGSGQPGAKAVELLDQLRSCMTDLSDVRGIFRAAGAENARFVRQLAHELPPSSPVPTGTAAAPSSTSTANGVGQSDLKRRVAELESENASLRAELATVRLQLDQLLTRSPRQYSGLAPVKEGGDAATAASAQSSVLVGIAAPEATSTAKKPTALVNAMPAAPAASNTDSSSTLSTPRPQRHNTAGAAAPAPPTADPAEAAIVSSVADTAAMEAEARRQQMMLRPLPVSTKDSGGSSGRSGFRKLVASMRWKKSRGSANLQRGGNFRSTIGGGGGGASGGGAAGSSSSSTLPSPPRLLSAPLTPSGAAFAHWDSRRLARWFTDLRLDMYVTAVVSDGWRGARLLASSDRELERGLQLRHPLHLRKLRLAIELETSGGRLDDYLRPDFNVARWLDDLGLRQHTDAFAAAAADPLLLDNLRLADLSHLRIVSLLHAHSLRRGVQAMRLVDWRLDSLVRRAGTSADLPRWTSHQVMEWLRQADLAEYAVNLRGSGVHGALMALEPRFTCDLLAALLSIPVEKSLLRRHLLSNFVELVGADTHAAKMRAPNPLTLAGKVKLKKRIGLFSSSSTGSAAGSSSSETSPDALLCPRTSDCLDQLLKMSTPAPPRLTHL</sequence>
<accession>A0A1I8IX94</accession>
<dbReference type="Gene3D" id="1.10.150.50">
    <property type="entry name" value="Transcription Factor, Ets-1"/>
    <property type="match status" value="3"/>
</dbReference>
<name>A0A1I8IX94_9PLAT</name>